<organism evidence="2 3">
    <name type="scientific">Sharpea azabuensis</name>
    <dbReference type="NCBI Taxonomy" id="322505"/>
    <lineage>
        <taxon>Bacteria</taxon>
        <taxon>Bacillati</taxon>
        <taxon>Bacillota</taxon>
        <taxon>Erysipelotrichia</taxon>
        <taxon>Erysipelotrichales</taxon>
        <taxon>Coprobacillaceae</taxon>
        <taxon>Sharpea</taxon>
    </lineage>
</organism>
<feature type="transmembrane region" description="Helical" evidence="1">
    <location>
        <begin position="39"/>
        <end position="58"/>
    </location>
</feature>
<evidence type="ECO:0000313" key="3">
    <source>
        <dbReference type="Proteomes" id="UP000183028"/>
    </source>
</evidence>
<keyword evidence="1" id="KW-0472">Membrane</keyword>
<name>A0A1H6QBU6_9FIRM</name>
<keyword evidence="1" id="KW-0812">Transmembrane</keyword>
<evidence type="ECO:0000256" key="1">
    <source>
        <dbReference type="SAM" id="Phobius"/>
    </source>
</evidence>
<dbReference type="AlphaFoldDB" id="A0A1H6QBU6"/>
<dbReference type="Proteomes" id="UP000183028">
    <property type="component" value="Unassembled WGS sequence"/>
</dbReference>
<accession>A0A1H6QBU6</accession>
<dbReference type="EMBL" id="FNYK01000001">
    <property type="protein sequence ID" value="SEI37657.1"/>
    <property type="molecule type" value="Genomic_DNA"/>
</dbReference>
<sequence length="92" mass="10701">MDEHKMRKVVVLSLASTLLAILFFIFGRTISKGNILLDLVYYILSIVLMLISVLALYNNNKIQSHKIFRYLMLVNVLFMALLTFYMVNNHFA</sequence>
<keyword evidence="1" id="KW-1133">Transmembrane helix</keyword>
<dbReference type="OrthoDB" id="9976263at2"/>
<feature type="transmembrane region" description="Helical" evidence="1">
    <location>
        <begin position="70"/>
        <end position="87"/>
    </location>
</feature>
<keyword evidence="3" id="KW-1185">Reference proteome</keyword>
<dbReference type="STRING" id="322505.SAMN04487836_101113"/>
<gene>
    <name evidence="2" type="ORF">SAMN04487834_100177</name>
</gene>
<reference evidence="3" key="1">
    <citation type="submission" date="2016-10" db="EMBL/GenBank/DDBJ databases">
        <authorList>
            <person name="Varghese N."/>
        </authorList>
    </citation>
    <scope>NUCLEOTIDE SEQUENCE [LARGE SCALE GENOMIC DNA]</scope>
    <source>
        <strain evidence="3">DSM 20406</strain>
    </source>
</reference>
<proteinExistence type="predicted"/>
<protein>
    <submittedName>
        <fullName evidence="2">Uncharacterized protein</fullName>
    </submittedName>
</protein>
<feature type="transmembrane region" description="Helical" evidence="1">
    <location>
        <begin position="9"/>
        <end position="27"/>
    </location>
</feature>
<dbReference type="RefSeq" id="WP_074731075.1">
    <property type="nucleotide sequence ID" value="NZ_CACVTN010000004.1"/>
</dbReference>
<evidence type="ECO:0000313" key="2">
    <source>
        <dbReference type="EMBL" id="SEI37657.1"/>
    </source>
</evidence>